<gene>
    <name evidence="2" type="ORF">ACFQ1M_03250</name>
</gene>
<keyword evidence="1" id="KW-0472">Membrane</keyword>
<accession>A0ABW3CWK6</accession>
<feature type="transmembrane region" description="Helical" evidence="1">
    <location>
        <begin position="38"/>
        <end position="63"/>
    </location>
</feature>
<name>A0ABW3CWK6_9FLAO</name>
<dbReference type="RefSeq" id="WP_386403803.1">
    <property type="nucleotide sequence ID" value="NZ_JBHTJH010000004.1"/>
</dbReference>
<comment type="caution">
    <text evidence="2">The sequence shown here is derived from an EMBL/GenBank/DDBJ whole genome shotgun (WGS) entry which is preliminary data.</text>
</comment>
<keyword evidence="1" id="KW-0812">Transmembrane</keyword>
<sequence>MKMKNFTLAIFVFLIGMAIVIIGILFRSMRWIIGAVDGVTFLVIGGTGIVVSILIAMFTIIIFRNKSY</sequence>
<evidence type="ECO:0000256" key="1">
    <source>
        <dbReference type="SAM" id="Phobius"/>
    </source>
</evidence>
<dbReference type="EMBL" id="JBHTJH010000004">
    <property type="protein sequence ID" value="MFD0861212.1"/>
    <property type="molecule type" value="Genomic_DNA"/>
</dbReference>
<dbReference type="Proteomes" id="UP001596978">
    <property type="component" value="Unassembled WGS sequence"/>
</dbReference>
<feature type="transmembrane region" description="Helical" evidence="1">
    <location>
        <begin position="6"/>
        <end position="26"/>
    </location>
</feature>
<keyword evidence="1" id="KW-1133">Transmembrane helix</keyword>
<reference evidence="3" key="1">
    <citation type="journal article" date="2019" name="Int. J. Syst. Evol. Microbiol.">
        <title>The Global Catalogue of Microorganisms (GCM) 10K type strain sequencing project: providing services to taxonomists for standard genome sequencing and annotation.</title>
        <authorList>
            <consortium name="The Broad Institute Genomics Platform"/>
            <consortium name="The Broad Institute Genome Sequencing Center for Infectious Disease"/>
            <person name="Wu L."/>
            <person name="Ma J."/>
        </authorList>
    </citation>
    <scope>NUCLEOTIDE SEQUENCE [LARGE SCALE GENOMIC DNA]</scope>
    <source>
        <strain evidence="3">CCUG 62952</strain>
    </source>
</reference>
<keyword evidence="3" id="KW-1185">Reference proteome</keyword>
<evidence type="ECO:0000313" key="3">
    <source>
        <dbReference type="Proteomes" id="UP001596978"/>
    </source>
</evidence>
<evidence type="ECO:0000313" key="2">
    <source>
        <dbReference type="EMBL" id="MFD0861212.1"/>
    </source>
</evidence>
<organism evidence="2 3">
    <name type="scientific">Sungkyunkwania multivorans</name>
    <dbReference type="NCBI Taxonomy" id="1173618"/>
    <lineage>
        <taxon>Bacteria</taxon>
        <taxon>Pseudomonadati</taxon>
        <taxon>Bacteroidota</taxon>
        <taxon>Flavobacteriia</taxon>
        <taxon>Flavobacteriales</taxon>
        <taxon>Flavobacteriaceae</taxon>
        <taxon>Sungkyunkwania</taxon>
    </lineage>
</organism>
<protein>
    <submittedName>
        <fullName evidence="2">Uncharacterized protein</fullName>
    </submittedName>
</protein>
<proteinExistence type="predicted"/>